<accession>A0ABZ0UQ28</accession>
<feature type="transmembrane region" description="Helical" evidence="1">
    <location>
        <begin position="205"/>
        <end position="228"/>
    </location>
</feature>
<name>A0ABZ0UQ28_9RICK</name>
<feature type="domain" description="Urease accessory protein UreH-like transmembrane" evidence="2">
    <location>
        <begin position="35"/>
        <end position="250"/>
    </location>
</feature>
<evidence type="ECO:0000313" key="4">
    <source>
        <dbReference type="Proteomes" id="UP001327219"/>
    </source>
</evidence>
<dbReference type="InterPro" id="IPR039447">
    <property type="entry name" value="UreH-like_TM_dom"/>
</dbReference>
<dbReference type="Proteomes" id="UP001327219">
    <property type="component" value="Chromosome"/>
</dbReference>
<evidence type="ECO:0000313" key="3">
    <source>
        <dbReference type="EMBL" id="WPX97248.1"/>
    </source>
</evidence>
<feature type="transmembrane region" description="Helical" evidence="1">
    <location>
        <begin position="90"/>
        <end position="107"/>
    </location>
</feature>
<evidence type="ECO:0000256" key="1">
    <source>
        <dbReference type="SAM" id="Phobius"/>
    </source>
</evidence>
<dbReference type="PANTHER" id="PTHR42208">
    <property type="entry name" value="HEAVY METAL TRANSPORTER-RELATED"/>
    <property type="match status" value="1"/>
</dbReference>
<evidence type="ECO:0000259" key="2">
    <source>
        <dbReference type="Pfam" id="PF13386"/>
    </source>
</evidence>
<feature type="transmembrane region" description="Helical" evidence="1">
    <location>
        <begin position="113"/>
        <end position="133"/>
    </location>
</feature>
<feature type="transmembrane region" description="Helical" evidence="1">
    <location>
        <begin position="240"/>
        <end position="264"/>
    </location>
</feature>
<reference evidence="3 4" key="1">
    <citation type="submission" date="2022-11" db="EMBL/GenBank/DDBJ databases">
        <title>Host association and intracellularity evolved multiple times independently in the Rickettsiales.</title>
        <authorList>
            <person name="Castelli M."/>
            <person name="Nardi T."/>
            <person name="Gammuto L."/>
            <person name="Bellinzona G."/>
            <person name="Sabaneyeva E."/>
            <person name="Potekhin A."/>
            <person name="Serra V."/>
            <person name="Petroni G."/>
            <person name="Sassera D."/>
        </authorList>
    </citation>
    <scope>NUCLEOTIDE SEQUENCE [LARGE SCALE GENOMIC DNA]</scope>
    <source>
        <strain evidence="3 4">NDG2</strain>
    </source>
</reference>
<keyword evidence="1" id="KW-0812">Transmembrane</keyword>
<dbReference type="Pfam" id="PF13386">
    <property type="entry name" value="DsbD_2"/>
    <property type="match status" value="1"/>
</dbReference>
<feature type="transmembrane region" description="Helical" evidence="1">
    <location>
        <begin position="176"/>
        <end position="199"/>
    </location>
</feature>
<dbReference type="EMBL" id="CP110820">
    <property type="protein sequence ID" value="WPX97248.1"/>
    <property type="molecule type" value="Genomic_DNA"/>
</dbReference>
<dbReference type="PANTHER" id="PTHR42208:SF1">
    <property type="entry name" value="HEAVY METAL TRANSPORTER"/>
    <property type="match status" value="1"/>
</dbReference>
<gene>
    <name evidence="3" type="ORF">Bandiella_01395</name>
</gene>
<protein>
    <submittedName>
        <fullName evidence="3">Sulfite exporter TauE/SafE family protein</fullName>
    </submittedName>
</protein>
<sequence length="276" mass="30679">MSCHGHANENGSVFVQYLLESNLLGIESLTLVLALFVYGVIGSFTHCVGMCGPIVLGQTNMRLMHLNNNQLTNWNKLNCALSMPYYVGKALTYSLLTLAVNFISVSLKENSAFKIAAGILLIVCALIYLQMMLSKLIPSKKLNMFSRSLKSFKFWESHILTFIKQLSLTPFGIKGLFMGMILGLIPCGLVFSAIILVASHQNAPLVLFLAMFFFGLGTFPALFIISLLGQHIMLRAKKWLSFIYALFMFVNFVLLLNFGIKLILSNGTVKLMEVRA</sequence>
<keyword evidence="4" id="KW-1185">Reference proteome</keyword>
<keyword evidence="1" id="KW-1133">Transmembrane helix</keyword>
<proteinExistence type="predicted"/>
<feature type="transmembrane region" description="Helical" evidence="1">
    <location>
        <begin position="31"/>
        <end position="56"/>
    </location>
</feature>
<organism evidence="3 4">
    <name type="scientific">Candidatus Bandiella euplotis</name>
    <dbReference type="NCBI Taxonomy" id="1664265"/>
    <lineage>
        <taxon>Bacteria</taxon>
        <taxon>Pseudomonadati</taxon>
        <taxon>Pseudomonadota</taxon>
        <taxon>Alphaproteobacteria</taxon>
        <taxon>Rickettsiales</taxon>
        <taxon>Candidatus Midichloriaceae</taxon>
        <taxon>Candidatus Bandiella</taxon>
    </lineage>
</organism>
<keyword evidence="1" id="KW-0472">Membrane</keyword>